<name>A0ACA9N6D9_9GLOM</name>
<evidence type="ECO:0000313" key="1">
    <source>
        <dbReference type="EMBL" id="CAG8635162.1"/>
    </source>
</evidence>
<dbReference type="EMBL" id="CAJVPW010012394">
    <property type="protein sequence ID" value="CAG8635162.1"/>
    <property type="molecule type" value="Genomic_DNA"/>
</dbReference>
<comment type="caution">
    <text evidence="1">The sequence shown here is derived from an EMBL/GenBank/DDBJ whole genome shotgun (WGS) entry which is preliminary data.</text>
</comment>
<accession>A0ACA9N6D9</accession>
<organism evidence="1 2">
    <name type="scientific">Cetraspora pellucida</name>
    <dbReference type="NCBI Taxonomy" id="1433469"/>
    <lineage>
        <taxon>Eukaryota</taxon>
        <taxon>Fungi</taxon>
        <taxon>Fungi incertae sedis</taxon>
        <taxon>Mucoromycota</taxon>
        <taxon>Glomeromycotina</taxon>
        <taxon>Glomeromycetes</taxon>
        <taxon>Diversisporales</taxon>
        <taxon>Gigasporaceae</taxon>
        <taxon>Cetraspora</taxon>
    </lineage>
</organism>
<keyword evidence="2" id="KW-1185">Reference proteome</keyword>
<evidence type="ECO:0000313" key="2">
    <source>
        <dbReference type="Proteomes" id="UP000789366"/>
    </source>
</evidence>
<proteinExistence type="predicted"/>
<protein>
    <submittedName>
        <fullName evidence="1">13064_t:CDS:1</fullName>
    </submittedName>
</protein>
<dbReference type="Proteomes" id="UP000789366">
    <property type="component" value="Unassembled WGS sequence"/>
</dbReference>
<reference evidence="1" key="1">
    <citation type="submission" date="2021-06" db="EMBL/GenBank/DDBJ databases">
        <authorList>
            <person name="Kallberg Y."/>
            <person name="Tangrot J."/>
            <person name="Rosling A."/>
        </authorList>
    </citation>
    <scope>NUCLEOTIDE SEQUENCE</scope>
    <source>
        <strain evidence="1">28 12/20/2015</strain>
    </source>
</reference>
<sequence>MTKASNSNTSQIPTGFALPLPTQVELIGKPEKLHQHVLRCRDWPASEKTNYLQKVTSKELISCKRSNDHLDNEEDDSSTEQSVRDDDMQQPCQNTILSWCTRPLPQAESEKLHQKLLKAIIHGNIPFNFVENPYFRKFLNGLNPSFNSPSHDMVKGCLLTKMFSKNLQKKLTTFSTLTDLTISLDGWTDNSGNSLYGFMALKENQEIVLDILDLSADRHTGNFLKDKLKEVLSINGIKIPSIIACVTDNPSNMGKMRRLLNLQNWKKEQGIGHFLDTFCETRWYLLAKVCMGVSVYEQGFRYCLLLSETACSKYPEIENITIKNIISDRYHFANNDALTKVIKPIVDAIGRLESNDSTLADIFKELINVHQQISQLEVPINGLKAHALAIISKHAREFDSDIFFITLFLSPPHKFLAISRKMSGDKIIRASLELAKTWNFKKIDTSLLFKDLLSYKNNDPPFDTPFKSSSQSLRSYWSEFTGNAPLLRRFAMKVLVIVLHRASWLMKSKIRNRLTPDNLSILGQLRNELKKTVHTKENSNKTVTEFSTYNNKNVDIFFEEENELVEELNEELEEVIMDTDKTSIIDEFFDFKAFEKNQKGI</sequence>
<gene>
    <name evidence="1" type="ORF">SPELUC_LOCUS8357</name>
</gene>